<accession>A0ABT0G936</accession>
<reference evidence="2 3" key="1">
    <citation type="submission" date="2022-04" db="EMBL/GenBank/DDBJ databases">
        <title>Genome draft of Actinomadura sp. ATCC 31491.</title>
        <authorList>
            <person name="Shi X."/>
            <person name="Du Y."/>
        </authorList>
    </citation>
    <scope>NUCLEOTIDE SEQUENCE [LARGE SCALE GENOMIC DNA]</scope>
    <source>
        <strain evidence="2 3">ATCC 31491</strain>
    </source>
</reference>
<evidence type="ECO:0000256" key="1">
    <source>
        <dbReference type="ARBA" id="ARBA00010154"/>
    </source>
</evidence>
<name>A0ABT0G936_9ACTN</name>
<proteinExistence type="inferred from homology"/>
<dbReference type="Gene3D" id="2.60.120.10">
    <property type="entry name" value="Jelly Rolls"/>
    <property type="match status" value="1"/>
</dbReference>
<sequence length="203" mass="22239">MRPLRVHDAWQVSLRPHFDERGTFVEWFKQEPFEQATGQPPPLAQANVSVSRRGVIRGVHFVDVPPGQAKWVCCLAGEILDMVVDVRVGSPTFGQFDAVRLGGGEWKAVYLSAGLGHAFMALTDEAIMAYLCSEPYVASRERTINALGSDPALPWPTDLDWIVSPKDVTAPTLREAMEAGLLPNYADCALPGARLPGAEVRTR</sequence>
<dbReference type="InterPro" id="IPR011051">
    <property type="entry name" value="RmlC_Cupin_sf"/>
</dbReference>
<evidence type="ECO:0000313" key="2">
    <source>
        <dbReference type="EMBL" id="MCK2221110.1"/>
    </source>
</evidence>
<protein>
    <submittedName>
        <fullName evidence="2">dTDP-4-dehydrorhamnose 3,5-epimerase</fullName>
    </submittedName>
</protein>
<dbReference type="Proteomes" id="UP001317259">
    <property type="component" value="Unassembled WGS sequence"/>
</dbReference>
<keyword evidence="3" id="KW-1185">Reference proteome</keyword>
<comment type="similarity">
    <text evidence="1">Belongs to the dTDP-4-dehydrorhamnose 3,5-epimerase family.</text>
</comment>
<evidence type="ECO:0000313" key="3">
    <source>
        <dbReference type="Proteomes" id="UP001317259"/>
    </source>
</evidence>
<dbReference type="Pfam" id="PF00908">
    <property type="entry name" value="dTDP_sugar_isom"/>
    <property type="match status" value="1"/>
</dbReference>
<gene>
    <name evidence="2" type="ORF">MF672_046010</name>
</gene>
<dbReference type="PANTHER" id="PTHR21047">
    <property type="entry name" value="DTDP-6-DEOXY-D-GLUCOSE-3,5 EPIMERASE"/>
    <property type="match status" value="1"/>
</dbReference>
<dbReference type="SUPFAM" id="SSF51182">
    <property type="entry name" value="RmlC-like cupins"/>
    <property type="match status" value="1"/>
</dbReference>
<dbReference type="EMBL" id="JAKRKC020000003">
    <property type="protein sequence ID" value="MCK2221110.1"/>
    <property type="molecule type" value="Genomic_DNA"/>
</dbReference>
<dbReference type="InterPro" id="IPR000888">
    <property type="entry name" value="RmlC-like"/>
</dbReference>
<organism evidence="2 3">
    <name type="scientific">Actinomadura luzonensis</name>
    <dbReference type="NCBI Taxonomy" id="2805427"/>
    <lineage>
        <taxon>Bacteria</taxon>
        <taxon>Bacillati</taxon>
        <taxon>Actinomycetota</taxon>
        <taxon>Actinomycetes</taxon>
        <taxon>Streptosporangiales</taxon>
        <taxon>Thermomonosporaceae</taxon>
        <taxon>Actinomadura</taxon>
    </lineage>
</organism>
<dbReference type="CDD" id="cd00438">
    <property type="entry name" value="cupin_RmlC"/>
    <property type="match status" value="1"/>
</dbReference>
<dbReference type="RefSeq" id="WP_242376874.1">
    <property type="nucleotide sequence ID" value="NZ_JAKRKC020000003.1"/>
</dbReference>
<dbReference type="InterPro" id="IPR014710">
    <property type="entry name" value="RmlC-like_jellyroll"/>
</dbReference>
<comment type="caution">
    <text evidence="2">The sequence shown here is derived from an EMBL/GenBank/DDBJ whole genome shotgun (WGS) entry which is preliminary data.</text>
</comment>
<dbReference type="PANTHER" id="PTHR21047:SF2">
    <property type="entry name" value="THYMIDINE DIPHOSPHO-4-KETO-RHAMNOSE 3,5-EPIMERASE"/>
    <property type="match status" value="1"/>
</dbReference>